<dbReference type="AlphaFoldDB" id="A0A4C1XLY3"/>
<keyword evidence="2" id="KW-1185">Reference proteome</keyword>
<dbReference type="EMBL" id="BGZK01000913">
    <property type="protein sequence ID" value="GBP64926.1"/>
    <property type="molecule type" value="Genomic_DNA"/>
</dbReference>
<proteinExistence type="predicted"/>
<evidence type="ECO:0000313" key="2">
    <source>
        <dbReference type="Proteomes" id="UP000299102"/>
    </source>
</evidence>
<accession>A0A4C1XLY3</accession>
<protein>
    <submittedName>
        <fullName evidence="1">Uncharacterized protein</fullName>
    </submittedName>
</protein>
<reference evidence="1 2" key="1">
    <citation type="journal article" date="2019" name="Commun. Biol.">
        <title>The bagworm genome reveals a unique fibroin gene that provides high tensile strength.</title>
        <authorList>
            <person name="Kono N."/>
            <person name="Nakamura H."/>
            <person name="Ohtoshi R."/>
            <person name="Tomita M."/>
            <person name="Numata K."/>
            <person name="Arakawa K."/>
        </authorList>
    </citation>
    <scope>NUCLEOTIDE SEQUENCE [LARGE SCALE GENOMIC DNA]</scope>
</reference>
<name>A0A4C1XLY3_EUMVA</name>
<evidence type="ECO:0000313" key="1">
    <source>
        <dbReference type="EMBL" id="GBP64926.1"/>
    </source>
</evidence>
<comment type="caution">
    <text evidence="1">The sequence shown here is derived from an EMBL/GenBank/DDBJ whole genome shotgun (WGS) entry which is preliminary data.</text>
</comment>
<organism evidence="1 2">
    <name type="scientific">Eumeta variegata</name>
    <name type="common">Bagworm moth</name>
    <name type="synonym">Eumeta japonica</name>
    <dbReference type="NCBI Taxonomy" id="151549"/>
    <lineage>
        <taxon>Eukaryota</taxon>
        <taxon>Metazoa</taxon>
        <taxon>Ecdysozoa</taxon>
        <taxon>Arthropoda</taxon>
        <taxon>Hexapoda</taxon>
        <taxon>Insecta</taxon>
        <taxon>Pterygota</taxon>
        <taxon>Neoptera</taxon>
        <taxon>Endopterygota</taxon>
        <taxon>Lepidoptera</taxon>
        <taxon>Glossata</taxon>
        <taxon>Ditrysia</taxon>
        <taxon>Tineoidea</taxon>
        <taxon>Psychidae</taxon>
        <taxon>Oiketicinae</taxon>
        <taxon>Eumeta</taxon>
    </lineage>
</organism>
<dbReference type="Proteomes" id="UP000299102">
    <property type="component" value="Unassembled WGS sequence"/>
</dbReference>
<gene>
    <name evidence="1" type="ORF">EVAR_49220_1</name>
</gene>
<sequence length="68" mass="7903">MPQNQRLRSRRASYALVLANKLYHRKVFDVVNEDTTPVTLTFANKSEGRRRTYGQRIDNPTCLCTAYP</sequence>